<dbReference type="InterPro" id="IPR058059">
    <property type="entry name" value="PA3496-like"/>
</dbReference>
<reference evidence="11" key="9">
    <citation type="submission" date="2022-05" db="EMBL/GenBank/DDBJ databases">
        <title>Megaplasmid of Vibrio parahaemolyticus.</title>
        <authorList>
            <person name="Strauch E."/>
            <person name="Borowiak M."/>
        </authorList>
    </citation>
    <scope>NUCLEOTIDE SEQUENCE</scope>
    <source>
        <strain evidence="11">16-VB00198</strain>
    </source>
</reference>
<evidence type="ECO:0000313" key="4">
    <source>
        <dbReference type="EMBL" id="MCC3805803.1"/>
    </source>
</evidence>
<evidence type="ECO:0000313" key="13">
    <source>
        <dbReference type="Proteomes" id="UP000037697"/>
    </source>
</evidence>
<evidence type="ECO:0000313" key="15">
    <source>
        <dbReference type="Proteomes" id="UP000321504"/>
    </source>
</evidence>
<dbReference type="EMBL" id="JABCLD010001806">
    <property type="protein sequence ID" value="NMU27595.1"/>
    <property type="molecule type" value="Genomic_DNA"/>
</dbReference>
<dbReference type="EMBL" id="NIXT01000020">
    <property type="protein sequence ID" value="OXE34693.1"/>
    <property type="molecule type" value="Genomic_DNA"/>
</dbReference>
<evidence type="ECO:0000313" key="11">
    <source>
        <dbReference type="EMBL" id="UYV29024.1"/>
    </source>
</evidence>
<dbReference type="EMBL" id="CP034299">
    <property type="protein sequence ID" value="QHH12101.1"/>
    <property type="molecule type" value="Genomic_DNA"/>
</dbReference>
<feature type="region of interest" description="Disordered" evidence="1">
    <location>
        <begin position="1"/>
        <end position="27"/>
    </location>
</feature>
<protein>
    <submittedName>
        <fullName evidence="8">Adenosine deaminase</fullName>
    </submittedName>
</protein>
<evidence type="ECO:0000313" key="9">
    <source>
        <dbReference type="EMBL" id="QHH12101.1"/>
    </source>
</evidence>
<dbReference type="EMBL" id="LIRS01000074">
    <property type="protein sequence ID" value="KOY31726.1"/>
    <property type="molecule type" value="Genomic_DNA"/>
</dbReference>
<feature type="compositionally biased region" description="Basic and acidic residues" evidence="1">
    <location>
        <begin position="7"/>
        <end position="17"/>
    </location>
</feature>
<dbReference type="NCBIfam" id="NF046101">
    <property type="entry name" value="PA3496_fam"/>
    <property type="match status" value="1"/>
</dbReference>
<dbReference type="Proteomes" id="UP000555836">
    <property type="component" value="Unassembled WGS sequence"/>
</dbReference>
<reference evidence="3 13" key="1">
    <citation type="submission" date="2015-07" db="EMBL/GenBank/DDBJ databases">
        <title>Foodborne Vibrio parahaemolyticus Isolates.</title>
        <authorList>
            <person name="Ronholm J."/>
            <person name="Petronella N."/>
            <person name="Kenwell R."/>
            <person name="Banerjee S."/>
        </authorList>
    </citation>
    <scope>NUCLEOTIDE SEQUENCE [LARGE SCALE GENOMIC DNA]</scope>
    <source>
        <strain evidence="3 13">HS-06-05</strain>
    </source>
</reference>
<dbReference type="EMBL" id="VRMQ01000001">
    <property type="protein sequence ID" value="TXN17683.1"/>
    <property type="molecule type" value="Genomic_DNA"/>
</dbReference>
<dbReference type="Proteomes" id="UP001163036">
    <property type="component" value="Chromosome 2"/>
</dbReference>
<dbReference type="Proteomes" id="UP000856022">
    <property type="component" value="Unassembled WGS sequence"/>
</dbReference>
<evidence type="ECO:0000313" key="6">
    <source>
        <dbReference type="EMBL" id="NMU27595.1"/>
    </source>
</evidence>
<evidence type="ECO:0000313" key="18">
    <source>
        <dbReference type="Proteomes" id="UP000555836"/>
    </source>
</evidence>
<dbReference type="Proteomes" id="UP000037697">
    <property type="component" value="Unassembled WGS sequence"/>
</dbReference>
<evidence type="ECO:0000313" key="17">
    <source>
        <dbReference type="Proteomes" id="UP000518904"/>
    </source>
</evidence>
<dbReference type="EMBL" id="JAUHGG010000001">
    <property type="protein sequence ID" value="MDS1819501.1"/>
    <property type="molecule type" value="Genomic_DNA"/>
</dbReference>
<reference evidence="2" key="3">
    <citation type="journal article" date="2018" name="Genome Biol.">
        <title>SKESA: strategic k-mer extension for scrupulous assemblies.</title>
        <authorList>
            <person name="Souvorov A."/>
            <person name="Agarwala R."/>
            <person name="Lipman D.J."/>
        </authorList>
    </citation>
    <scope>NUCLEOTIDE SEQUENCE</scope>
    <source>
        <strain evidence="2">1930</strain>
    </source>
</reference>
<dbReference type="EMBL" id="DACQKT010000002">
    <property type="protein sequence ID" value="HAS6676064.1"/>
    <property type="molecule type" value="Genomic_DNA"/>
</dbReference>
<reference evidence="8 14" key="2">
    <citation type="journal article" date="2017" name="Appl. Environ. Microbiol.">
        <title>Parallel evolution of two clades of a major Atlantic endemic Vibrio parahaemolyticus pathogen lineage by independent acquisition of related pathogenicity islands.</title>
        <authorList>
            <person name="Xu F."/>
            <person name="Gonzalez-Escalona N."/>
            <person name="Drees K.P."/>
            <person name="Sebra R.P."/>
            <person name="Cooper V.S."/>
            <person name="Jones S.H."/>
            <person name="Whistler C.A."/>
        </authorList>
    </citation>
    <scope>NUCLEOTIDE SEQUENCE [LARGE SCALE GENOMIC DNA]</scope>
    <source>
        <strain evidence="8 14">MAVP-3</strain>
    </source>
</reference>
<reference evidence="5" key="11">
    <citation type="submission" date="2023-06" db="EMBL/GenBank/DDBJ databases">
        <title>Genomic Diversity of Vibrio spp. and Metagenomic Analysis of Pathogens in Florida Gulf Coastal Waters Following Hurricane Ian.</title>
        <authorList>
            <person name="Brumfield K.D."/>
        </authorList>
    </citation>
    <scope>NUCLEOTIDE SEQUENCE</scope>
    <source>
        <strain evidence="5">WBS2B-138</strain>
    </source>
</reference>
<evidence type="ECO:0000313" key="14">
    <source>
        <dbReference type="Proteomes" id="UP000214596"/>
    </source>
</evidence>
<reference evidence="2" key="6">
    <citation type="submission" date="2019-12" db="EMBL/GenBank/DDBJ databases">
        <authorList>
            <consortium name="NCBI Pathogen Detection Project"/>
        </authorList>
    </citation>
    <scope>NUCLEOTIDE SEQUENCE</scope>
    <source>
        <strain evidence="2">1930</strain>
    </source>
</reference>
<evidence type="ECO:0000313" key="16">
    <source>
        <dbReference type="Proteomes" id="UP000464718"/>
    </source>
</evidence>
<dbReference type="RefSeq" id="WP_005463370.1">
    <property type="nucleotide sequence ID" value="NZ_CABMHD010000003.1"/>
</dbReference>
<reference evidence="17 18" key="7">
    <citation type="submission" date="2020-04" db="EMBL/GenBank/DDBJ databases">
        <title>Whole-genome sequencing of Vibrio spp. from China reveals different genetic environments of blaCTX-M-14 among diverse lineages.</title>
        <authorList>
            <person name="Zheng Z."/>
            <person name="Ye L."/>
            <person name="Chen S."/>
        </authorList>
    </citation>
    <scope>NUCLEOTIDE SEQUENCE [LARGE SCALE GENOMIC DNA]</scope>
    <source>
        <strain evidence="7 17">Vb0551</strain>
        <strain evidence="6 18">Vb0574</strain>
    </source>
</reference>
<reference evidence="4" key="8">
    <citation type="submission" date="2020-09" db="EMBL/GenBank/DDBJ databases">
        <title>Genome sequence of Vibrio parahaemolyticus isolates.</title>
        <authorList>
            <person name="Hammerl J.A."/>
            <person name="Strauch E."/>
        </authorList>
    </citation>
    <scope>NUCLEOTIDE SEQUENCE</scope>
    <source>
        <strain evidence="4">17-VB00146</strain>
    </source>
</reference>
<dbReference type="Proteomes" id="UP000321504">
    <property type="component" value="Unassembled WGS sequence"/>
</dbReference>
<name>A0A072FLN8_VIBPH</name>
<dbReference type="AlphaFoldDB" id="A0A072FLN8"/>
<dbReference type="Proteomes" id="UP000518904">
    <property type="component" value="Unassembled WGS sequence"/>
</dbReference>
<dbReference type="Proteomes" id="UP000464718">
    <property type="component" value="Chromosome ii"/>
</dbReference>
<dbReference type="Proteomes" id="UP001156560">
    <property type="component" value="Chromosome 2"/>
</dbReference>
<dbReference type="Proteomes" id="UP001253193">
    <property type="component" value="Unassembled WGS sequence"/>
</dbReference>
<reference evidence="10 15" key="5">
    <citation type="submission" date="2019-08" db="EMBL/GenBank/DDBJ databases">
        <title>Emerging of two pre-pandemic pathogenic O4:KUT lineages of Vibrio parahaemolyticus in coastal eastern China.</title>
        <authorList>
            <person name="Yu H."/>
        </authorList>
    </citation>
    <scope>NUCLEOTIDE SEQUENCE [LARGE SCALE GENOMIC DNA]</scope>
    <source>
        <strain evidence="10 15">HZ17-383</strain>
    </source>
</reference>
<sequence>MARKSKKQIDKEKKESEENAAAVKQRTRRRIEDIMEQRAFDKMFDL</sequence>
<evidence type="ECO:0000313" key="10">
    <source>
        <dbReference type="EMBL" id="TXN17683.1"/>
    </source>
</evidence>
<evidence type="ECO:0000256" key="1">
    <source>
        <dbReference type="SAM" id="MobiDB-lite"/>
    </source>
</evidence>
<organism evidence="8 14">
    <name type="scientific">Vibrio parahaemolyticus</name>
    <dbReference type="NCBI Taxonomy" id="670"/>
    <lineage>
        <taxon>Bacteria</taxon>
        <taxon>Pseudomonadati</taxon>
        <taxon>Pseudomonadota</taxon>
        <taxon>Gammaproteobacteria</taxon>
        <taxon>Vibrionales</taxon>
        <taxon>Vibrionaceae</taxon>
        <taxon>Vibrio</taxon>
    </lineage>
</organism>
<reference evidence="9 16" key="4">
    <citation type="submission" date="2018-12" db="EMBL/GenBank/DDBJ databases">
        <title>Genomic insights into the evolutionary origins and pathogenicity of five Vibrio parahaemolyticus strains isolated from the shrimp with acute hepatopancreatic necrosis disease (AHPND).</title>
        <authorList>
            <person name="Yang Q."/>
            <person name="Dong X."/>
            <person name="Xie G."/>
            <person name="Fu S."/>
            <person name="Zou P."/>
            <person name="Sun J."/>
            <person name="Wang Y."/>
            <person name="Huang J."/>
        </authorList>
    </citation>
    <scope>NUCLEOTIDE SEQUENCE [LARGE SCALE GENOMIC DNA]</scope>
    <source>
        <strain evidence="9 16">20160303005-1</strain>
    </source>
</reference>
<proteinExistence type="predicted"/>
<gene>
    <name evidence="3" type="ORF">ACX05_14585</name>
    <name evidence="8" type="ORF">CA163_00995</name>
    <name evidence="9" type="ORF">EHC69_22690</name>
    <name evidence="10" type="ORF">FVP01_01440</name>
    <name evidence="7" type="ORF">HKB16_28840</name>
    <name evidence="6" type="ORF">HKB21_18470</name>
    <name evidence="2" type="ORF">I7278_04470</name>
    <name evidence="4" type="ORF">IB292_12190</name>
    <name evidence="11" type="ORF">M5598_17590</name>
    <name evidence="12" type="ORF">O1Q84_21125</name>
    <name evidence="5" type="ORF">QX249_02450</name>
</gene>
<evidence type="ECO:0000313" key="2">
    <source>
        <dbReference type="EMBL" id="HAS6676064.1"/>
    </source>
</evidence>
<dbReference type="Proteomes" id="UP000726777">
    <property type="component" value="Unassembled WGS sequence"/>
</dbReference>
<reference evidence="12" key="10">
    <citation type="submission" date="2022-12" db="EMBL/GenBank/DDBJ databases">
        <title>Vibrio parahaemolyticus become highly virulent by producing novel Tc toxins.</title>
        <authorList>
            <person name="Yang F."/>
            <person name="You Y."/>
            <person name="Lai Q."/>
            <person name="Xu L."/>
            <person name="Li F."/>
        </authorList>
    </citation>
    <scope>NUCLEOTIDE SEQUENCE</scope>
    <source>
        <strain evidence="12">Vp-HL-202005</strain>
    </source>
</reference>
<dbReference type="GeneID" id="1191986"/>
<dbReference type="EMBL" id="CP114195">
    <property type="protein sequence ID" value="WAT93492.1"/>
    <property type="molecule type" value="Genomic_DNA"/>
</dbReference>
<evidence type="ECO:0000313" key="3">
    <source>
        <dbReference type="EMBL" id="KOY31726.1"/>
    </source>
</evidence>
<dbReference type="EMBL" id="JACVHL010000011">
    <property type="protein sequence ID" value="MCC3805803.1"/>
    <property type="molecule type" value="Genomic_DNA"/>
</dbReference>
<evidence type="ECO:0000313" key="5">
    <source>
        <dbReference type="EMBL" id="MDS1819501.1"/>
    </source>
</evidence>
<accession>A0A072FLN8</accession>
<dbReference type="EMBL" id="JABCLB010002501">
    <property type="protein sequence ID" value="NMU86858.1"/>
    <property type="molecule type" value="Genomic_DNA"/>
</dbReference>
<evidence type="ECO:0000313" key="12">
    <source>
        <dbReference type="EMBL" id="WAT93492.1"/>
    </source>
</evidence>
<evidence type="ECO:0000313" key="7">
    <source>
        <dbReference type="EMBL" id="NMU86858.1"/>
    </source>
</evidence>
<evidence type="ECO:0000313" key="8">
    <source>
        <dbReference type="EMBL" id="OXE34693.1"/>
    </source>
</evidence>
<dbReference type="Proteomes" id="UP000214596">
    <property type="component" value="Unassembled WGS sequence"/>
</dbReference>
<dbReference type="EMBL" id="CP097356">
    <property type="protein sequence ID" value="UYV29024.1"/>
    <property type="molecule type" value="Genomic_DNA"/>
</dbReference>